<keyword evidence="1" id="KW-0812">Transmembrane</keyword>
<feature type="transmembrane region" description="Helical" evidence="1">
    <location>
        <begin position="60"/>
        <end position="80"/>
    </location>
</feature>
<dbReference type="Proteomes" id="UP000008694">
    <property type="component" value="Unassembled WGS sequence"/>
</dbReference>
<name>D7LG11_ARALL</name>
<sequence length="118" mass="13275">MEFRHRGQGKGHRHGWRSIRRCSGGSFPVEERVPDLIPRFEDARRNCGRASHGSTDGMDVIAAAEVVLWTGGVLLLISMVNSRFFLDLKRLSWIPAVARLTEPSPLYSCRGLLPSFRV</sequence>
<keyword evidence="1" id="KW-1133">Transmembrane helix</keyword>
<gene>
    <name evidence="2" type="ORF">ARALYDRAFT_667614</name>
</gene>
<dbReference type="HOGENOM" id="CLU_2076311_0_0_1"/>
<proteinExistence type="predicted"/>
<dbReference type="EMBL" id="GL348716">
    <property type="protein sequence ID" value="EFH54952.1"/>
    <property type="molecule type" value="Genomic_DNA"/>
</dbReference>
<protein>
    <submittedName>
        <fullName evidence="2">Predicted protein</fullName>
    </submittedName>
</protein>
<keyword evidence="3" id="KW-1185">Reference proteome</keyword>
<organism evidence="3">
    <name type="scientific">Arabidopsis lyrata subsp. lyrata</name>
    <name type="common">Lyre-leaved rock-cress</name>
    <dbReference type="NCBI Taxonomy" id="81972"/>
    <lineage>
        <taxon>Eukaryota</taxon>
        <taxon>Viridiplantae</taxon>
        <taxon>Streptophyta</taxon>
        <taxon>Embryophyta</taxon>
        <taxon>Tracheophyta</taxon>
        <taxon>Spermatophyta</taxon>
        <taxon>Magnoliopsida</taxon>
        <taxon>eudicotyledons</taxon>
        <taxon>Gunneridae</taxon>
        <taxon>Pentapetalae</taxon>
        <taxon>rosids</taxon>
        <taxon>malvids</taxon>
        <taxon>Brassicales</taxon>
        <taxon>Brassicaceae</taxon>
        <taxon>Camelineae</taxon>
        <taxon>Arabidopsis</taxon>
    </lineage>
</organism>
<reference evidence="3" key="1">
    <citation type="journal article" date="2011" name="Nat. Genet.">
        <title>The Arabidopsis lyrata genome sequence and the basis of rapid genome size change.</title>
        <authorList>
            <person name="Hu T.T."/>
            <person name="Pattyn P."/>
            <person name="Bakker E.G."/>
            <person name="Cao J."/>
            <person name="Cheng J.-F."/>
            <person name="Clark R.M."/>
            <person name="Fahlgren N."/>
            <person name="Fawcett J.A."/>
            <person name="Grimwood J."/>
            <person name="Gundlach H."/>
            <person name="Haberer G."/>
            <person name="Hollister J.D."/>
            <person name="Ossowski S."/>
            <person name="Ottilar R.P."/>
            <person name="Salamov A.A."/>
            <person name="Schneeberger K."/>
            <person name="Spannagl M."/>
            <person name="Wang X."/>
            <person name="Yang L."/>
            <person name="Nasrallah M.E."/>
            <person name="Bergelson J."/>
            <person name="Carrington J.C."/>
            <person name="Gaut B.S."/>
            <person name="Schmutz J."/>
            <person name="Mayer K.F.X."/>
            <person name="Van de Peer Y."/>
            <person name="Grigoriev I.V."/>
            <person name="Nordborg M."/>
            <person name="Weigel D."/>
            <person name="Guo Y.-L."/>
        </authorList>
    </citation>
    <scope>NUCLEOTIDE SEQUENCE [LARGE SCALE GENOMIC DNA]</scope>
    <source>
        <strain evidence="3">cv. MN47</strain>
    </source>
</reference>
<evidence type="ECO:0000256" key="1">
    <source>
        <dbReference type="SAM" id="Phobius"/>
    </source>
</evidence>
<evidence type="ECO:0000313" key="3">
    <source>
        <dbReference type="Proteomes" id="UP000008694"/>
    </source>
</evidence>
<keyword evidence="1" id="KW-0472">Membrane</keyword>
<accession>D7LG11</accession>
<evidence type="ECO:0000313" key="2">
    <source>
        <dbReference type="EMBL" id="EFH54952.1"/>
    </source>
</evidence>
<dbReference type="Gramene" id="Al_scaffold_0004_333">
    <property type="protein sequence ID" value="Al_scaffold_0004_333"/>
    <property type="gene ID" value="Al_scaffold_0004_333"/>
</dbReference>
<dbReference type="AlphaFoldDB" id="D7LG11"/>